<dbReference type="RefSeq" id="WP_413779717.1">
    <property type="nucleotide sequence ID" value="NZ_JAUOZS010000001.1"/>
</dbReference>
<sequence length="656" mass="70915">MKILLAEHRGFCYGVERAVAMARGCADRPGKAATLGPIIHNPQLVARLAAEGVGTVDNLDDIKGDTVIIRSHGAPPETYRQAAAKNLTVVDATCPHVRKAQTAARDLREKGYRVAVVGERGHPEVNSIVAWAGDGTVVIETEEEAAGLPAVPRLGIVSQTTFPPGRFDGIVDILKTGAADIQVNKTICTATEQRQQAAVDLAARVDVMVVVGGRGSANTTRLAQLCQEAGSRVYHIETAAELDPEWFRGAEAAGITAGASTPEWVIEEVYRKMQEFDQAMEQEIRQIEKGSIVKGKVVRVSDDEVFVDIGYKAEGVIPLAELAFPQPAKAEEAVKEGDEIDVCVLDDDSSEGAIKLSKVRADSVIAWDKLENAQNSHQPVEGKVTEAVKGGLSVAVFGVRGFIPASQADLRYVEDLSIFAGQTLSVLPIEVDREKKRVVLSRRAVLEEERRRSEAEAFARFQPGQTVHGTVRRLADFGAFVDIGGVDGLIHISDLSWHRVKTASEIVNVGDEVDVVILKLDPATRKISLSLKASQRDPWFDVAETLVVGSVVAGKVTKTSKFGAFVEVAPGVEGLVHISELDDRRVEKAEEVVTAGQEVNVKILGVDKKAKRISLSIAQAKQDRDRAEYSHYIQDSGKGLGFTIGDKLGHLFKRED</sequence>
<feature type="binding site" evidence="8">
    <location>
        <position position="122"/>
    </location>
    <ligand>
        <name>isopentenyl diphosphate</name>
        <dbReference type="ChEBI" id="CHEBI:128769"/>
    </ligand>
</feature>
<dbReference type="SMART" id="SM00316">
    <property type="entry name" value="S1"/>
    <property type="match status" value="4"/>
</dbReference>
<feature type="binding site" evidence="8">
    <location>
        <position position="260"/>
    </location>
    <ligand>
        <name>isopentenyl diphosphate</name>
        <dbReference type="ChEBI" id="CHEBI:128769"/>
    </ligand>
</feature>
<feature type="binding site" evidence="8">
    <location>
        <position position="94"/>
    </location>
    <ligand>
        <name>[4Fe-4S] cluster</name>
        <dbReference type="ChEBI" id="CHEBI:49883"/>
    </ligand>
</feature>
<evidence type="ECO:0000313" key="11">
    <source>
        <dbReference type="Proteomes" id="UP001254848"/>
    </source>
</evidence>
<dbReference type="PANTHER" id="PTHR10724:SF7">
    <property type="entry name" value="SMALL RIBOSOMAL SUBUNIT PROTEIN BS1C"/>
    <property type="match status" value="1"/>
</dbReference>
<comment type="pathway">
    <text evidence="8">Isoprenoid biosynthesis; isopentenyl diphosphate biosynthesis via DXP pathway; isopentenyl diphosphate from 1-deoxy-D-xylulose 5-phosphate: step 6/6.</text>
</comment>
<evidence type="ECO:0000256" key="4">
    <source>
        <dbReference type="ARBA" id="ARBA00022980"/>
    </source>
</evidence>
<evidence type="ECO:0000256" key="5">
    <source>
        <dbReference type="ARBA" id="ARBA00023004"/>
    </source>
</evidence>
<evidence type="ECO:0000256" key="1">
    <source>
        <dbReference type="ARBA" id="ARBA00006767"/>
    </source>
</evidence>
<keyword evidence="6 8" id="KW-0411">Iron-sulfur</keyword>
<evidence type="ECO:0000256" key="3">
    <source>
        <dbReference type="ARBA" id="ARBA00022723"/>
    </source>
</evidence>
<dbReference type="CDD" id="cd13944">
    <property type="entry name" value="lytB_ispH"/>
    <property type="match status" value="1"/>
</dbReference>
<dbReference type="CDD" id="cd05687">
    <property type="entry name" value="S1_RPS1_repeat_ec1_hs1"/>
    <property type="match status" value="1"/>
</dbReference>
<dbReference type="CDD" id="cd05688">
    <property type="entry name" value="S1_RPS1_repeat_ec3"/>
    <property type="match status" value="1"/>
</dbReference>
<dbReference type="InterPro" id="IPR003451">
    <property type="entry name" value="LytB/IspH"/>
</dbReference>
<feature type="binding site" evidence="8">
    <location>
        <position position="218"/>
    </location>
    <ligand>
        <name>dimethylallyl diphosphate</name>
        <dbReference type="ChEBI" id="CHEBI:57623"/>
    </ligand>
</feature>
<evidence type="ECO:0000313" key="10">
    <source>
        <dbReference type="EMBL" id="MDT8901196.1"/>
    </source>
</evidence>
<feature type="binding site" evidence="8">
    <location>
        <position position="216"/>
    </location>
    <ligand>
        <name>dimethylallyl diphosphate</name>
        <dbReference type="ChEBI" id="CHEBI:57623"/>
    </ligand>
</feature>
<dbReference type="NCBIfam" id="NF002187">
    <property type="entry name" value="PRK01045.1-1"/>
    <property type="match status" value="1"/>
</dbReference>
<dbReference type="Proteomes" id="UP001254848">
    <property type="component" value="Unassembled WGS sequence"/>
</dbReference>
<organism evidence="10 11">
    <name type="scientific">Anaeroselena agilis</name>
    <dbReference type="NCBI Taxonomy" id="3063788"/>
    <lineage>
        <taxon>Bacteria</taxon>
        <taxon>Bacillati</taxon>
        <taxon>Bacillota</taxon>
        <taxon>Negativicutes</taxon>
        <taxon>Acetonemataceae</taxon>
        <taxon>Anaeroselena</taxon>
    </lineage>
</organism>
<dbReference type="NCBIfam" id="NF005208">
    <property type="entry name" value="PRK06676.1"/>
    <property type="match status" value="1"/>
</dbReference>
<comment type="caution">
    <text evidence="10">The sequence shown here is derived from an EMBL/GenBank/DDBJ whole genome shotgun (WGS) entry which is preliminary data.</text>
</comment>
<feature type="domain" description="S1 motif" evidence="9">
    <location>
        <begin position="290"/>
        <end position="359"/>
    </location>
</feature>
<comment type="pathway">
    <text evidence="8">Isoprenoid biosynthesis; dimethylallyl diphosphate biosynthesis; dimethylallyl diphosphate from (2E)-4-hydroxy-3-methylbutenyl diphosphate: step 1/1.</text>
</comment>
<dbReference type="PANTHER" id="PTHR10724">
    <property type="entry name" value="30S RIBOSOMAL PROTEIN S1"/>
    <property type="match status" value="1"/>
</dbReference>
<dbReference type="InterPro" id="IPR012340">
    <property type="entry name" value="NA-bd_OB-fold"/>
</dbReference>
<dbReference type="PRINTS" id="PR00681">
    <property type="entry name" value="RIBOSOMALS1"/>
</dbReference>
<feature type="domain" description="S1 motif" evidence="9">
    <location>
        <begin position="549"/>
        <end position="618"/>
    </location>
</feature>
<feature type="binding site" evidence="8">
    <location>
        <position position="72"/>
    </location>
    <ligand>
        <name>isopentenyl diphosphate</name>
        <dbReference type="ChEBI" id="CHEBI:128769"/>
    </ligand>
</feature>
<feature type="binding site" evidence="8">
    <location>
        <position position="40"/>
    </location>
    <ligand>
        <name>(2E)-4-hydroxy-3-methylbut-2-enyl diphosphate</name>
        <dbReference type="ChEBI" id="CHEBI:128753"/>
    </ligand>
</feature>
<feature type="binding site" evidence="8">
    <location>
        <position position="216"/>
    </location>
    <ligand>
        <name>isopentenyl diphosphate</name>
        <dbReference type="ChEBI" id="CHEBI:128769"/>
    </ligand>
</feature>
<feature type="binding site" evidence="8">
    <location>
        <position position="12"/>
    </location>
    <ligand>
        <name>[4Fe-4S] cluster</name>
        <dbReference type="ChEBI" id="CHEBI:49883"/>
    </ligand>
</feature>
<evidence type="ECO:0000256" key="7">
    <source>
        <dbReference type="ARBA" id="ARBA00023274"/>
    </source>
</evidence>
<dbReference type="InterPro" id="IPR050437">
    <property type="entry name" value="Ribos_protein_bS1-like"/>
</dbReference>
<keyword evidence="5 8" id="KW-0408">Iron</keyword>
<keyword evidence="4 10" id="KW-0689">Ribosomal protein</keyword>
<dbReference type="HAMAP" id="MF_00191">
    <property type="entry name" value="IspH"/>
    <property type="match status" value="1"/>
</dbReference>
<feature type="binding site" evidence="8">
    <location>
        <position position="122"/>
    </location>
    <ligand>
        <name>dimethylallyl diphosphate</name>
        <dbReference type="ChEBI" id="CHEBI:57623"/>
    </ligand>
</feature>
<dbReference type="EMBL" id="JAUOZS010000001">
    <property type="protein sequence ID" value="MDT8901196.1"/>
    <property type="molecule type" value="Genomic_DNA"/>
</dbReference>
<feature type="binding site" evidence="8">
    <location>
        <position position="40"/>
    </location>
    <ligand>
        <name>dimethylallyl diphosphate</name>
        <dbReference type="ChEBI" id="CHEBI:57623"/>
    </ligand>
</feature>
<dbReference type="PROSITE" id="PS50126">
    <property type="entry name" value="S1"/>
    <property type="match status" value="4"/>
</dbReference>
<evidence type="ECO:0000256" key="6">
    <source>
        <dbReference type="ARBA" id="ARBA00023014"/>
    </source>
</evidence>
<keyword evidence="2 8" id="KW-0004">4Fe-4S</keyword>
<dbReference type="CDD" id="cd04465">
    <property type="entry name" value="S1_RPS1_repeat_ec2_hs2"/>
    <property type="match status" value="1"/>
</dbReference>
<gene>
    <name evidence="8" type="primary">ispH</name>
    <name evidence="10" type="ORF">Q4T40_08095</name>
</gene>
<dbReference type="Gene3D" id="2.40.50.140">
    <property type="entry name" value="Nucleic acid-binding proteins"/>
    <property type="match status" value="4"/>
</dbReference>
<feature type="binding site" evidence="8">
    <location>
        <position position="260"/>
    </location>
    <ligand>
        <name>dimethylallyl diphosphate</name>
        <dbReference type="ChEBI" id="CHEBI:57623"/>
    </ligand>
</feature>
<proteinExistence type="inferred from homology"/>
<name>A0ABU3NWM0_9FIRM</name>
<dbReference type="InterPro" id="IPR035104">
    <property type="entry name" value="Ribosomal_protein_S1-like"/>
</dbReference>
<dbReference type="GO" id="GO:0016787">
    <property type="term" value="F:hydrolase activity"/>
    <property type="evidence" value="ECO:0007669"/>
    <property type="project" value="UniProtKB-KW"/>
</dbReference>
<dbReference type="NCBIfam" id="NF000907">
    <property type="entry name" value="PRK00087.1"/>
    <property type="match status" value="1"/>
</dbReference>
<feature type="binding site" evidence="8">
    <location>
        <position position="40"/>
    </location>
    <ligand>
        <name>isopentenyl diphosphate</name>
        <dbReference type="ChEBI" id="CHEBI:128769"/>
    </ligand>
</feature>
<feature type="binding site" evidence="8">
    <location>
        <position position="122"/>
    </location>
    <ligand>
        <name>(2E)-4-hydroxy-3-methylbut-2-enyl diphosphate</name>
        <dbReference type="ChEBI" id="CHEBI:128753"/>
    </ligand>
</feature>
<feature type="binding site" evidence="8">
    <location>
        <position position="260"/>
    </location>
    <ligand>
        <name>(2E)-4-hydroxy-3-methylbut-2-enyl diphosphate</name>
        <dbReference type="ChEBI" id="CHEBI:128753"/>
    </ligand>
</feature>
<protein>
    <recommendedName>
        <fullName evidence="8">4-hydroxy-3-methylbut-2-enyl diphosphate reductase</fullName>
        <shortName evidence="8">HMBPP reductase</shortName>
        <ecNumber evidence="8">1.17.7.4</ecNumber>
    </recommendedName>
</protein>
<dbReference type="Gene3D" id="3.40.50.11270">
    <property type="match status" value="1"/>
</dbReference>
<evidence type="ECO:0000256" key="8">
    <source>
        <dbReference type="HAMAP-Rule" id="MF_00191"/>
    </source>
</evidence>
<dbReference type="SUPFAM" id="SSF50249">
    <property type="entry name" value="Nucleic acid-binding proteins"/>
    <property type="match status" value="4"/>
</dbReference>
<keyword evidence="7" id="KW-0687">Ribonucleoprotein</keyword>
<feature type="active site" description="Proton donor" evidence="8">
    <location>
        <position position="124"/>
    </location>
</feature>
<dbReference type="GO" id="GO:0005840">
    <property type="term" value="C:ribosome"/>
    <property type="evidence" value="ECO:0007669"/>
    <property type="project" value="UniProtKB-KW"/>
</dbReference>
<dbReference type="InterPro" id="IPR003029">
    <property type="entry name" value="S1_domain"/>
</dbReference>
<dbReference type="Gene3D" id="3.40.1010.20">
    <property type="entry name" value="4-hydroxy-3-methylbut-2-enyl diphosphate reductase, catalytic domain"/>
    <property type="match status" value="2"/>
</dbReference>
<comment type="similarity">
    <text evidence="8">Belongs to the IspH family.</text>
</comment>
<feature type="binding site" evidence="8">
    <location>
        <position position="160"/>
    </location>
    <ligand>
        <name>(2E)-4-hydroxy-3-methylbut-2-enyl diphosphate</name>
        <dbReference type="ChEBI" id="CHEBI:128753"/>
    </ligand>
</feature>
<dbReference type="Pfam" id="PF00575">
    <property type="entry name" value="S1"/>
    <property type="match status" value="4"/>
</dbReference>
<keyword evidence="8" id="KW-0414">Isoprene biosynthesis</keyword>
<feature type="domain" description="S1 motif" evidence="9">
    <location>
        <begin position="377"/>
        <end position="443"/>
    </location>
</feature>
<comment type="similarity">
    <text evidence="1">Belongs to the bacterial ribosomal protein bS1 family.</text>
</comment>
<comment type="caution">
    <text evidence="8">Lacks conserved residue(s) required for the propagation of feature annotation.</text>
</comment>
<comment type="catalytic activity">
    <reaction evidence="8">
        <text>dimethylallyl diphosphate + 2 oxidized [2Fe-2S]-[ferredoxin] + H2O = (2E)-4-hydroxy-3-methylbut-2-enyl diphosphate + 2 reduced [2Fe-2S]-[ferredoxin] + 2 H(+)</text>
        <dbReference type="Rhea" id="RHEA:24825"/>
        <dbReference type="Rhea" id="RHEA-COMP:10000"/>
        <dbReference type="Rhea" id="RHEA-COMP:10001"/>
        <dbReference type="ChEBI" id="CHEBI:15377"/>
        <dbReference type="ChEBI" id="CHEBI:15378"/>
        <dbReference type="ChEBI" id="CHEBI:33737"/>
        <dbReference type="ChEBI" id="CHEBI:33738"/>
        <dbReference type="ChEBI" id="CHEBI:57623"/>
        <dbReference type="ChEBI" id="CHEBI:128753"/>
        <dbReference type="EC" id="1.17.7.4"/>
    </reaction>
</comment>
<feature type="binding site" evidence="8">
    <location>
        <position position="218"/>
    </location>
    <ligand>
        <name>isopentenyl diphosphate</name>
        <dbReference type="ChEBI" id="CHEBI:128769"/>
    </ligand>
</feature>
<dbReference type="Pfam" id="PF02401">
    <property type="entry name" value="LYTB"/>
    <property type="match status" value="1"/>
</dbReference>
<feature type="binding site" evidence="8">
    <location>
        <position position="188"/>
    </location>
    <ligand>
        <name>[4Fe-4S] cluster</name>
        <dbReference type="ChEBI" id="CHEBI:49883"/>
    </ligand>
</feature>
<keyword evidence="10" id="KW-0378">Hydrolase</keyword>
<keyword evidence="8 10" id="KW-0560">Oxidoreductase</keyword>
<dbReference type="GO" id="GO:0051745">
    <property type="term" value="F:4-hydroxy-3-methylbut-2-enyl diphosphate reductase activity"/>
    <property type="evidence" value="ECO:0007669"/>
    <property type="project" value="UniProtKB-EC"/>
</dbReference>
<keyword evidence="11" id="KW-1185">Reference proteome</keyword>
<reference evidence="10 11" key="1">
    <citation type="submission" date="2023-07" db="EMBL/GenBank/DDBJ databases">
        <title>The novel representative of Negativicutes class, Anaeroselena agilis gen. nov. sp. nov.</title>
        <authorList>
            <person name="Prokofeva M.I."/>
            <person name="Elcheninov A.G."/>
            <person name="Klyukina A."/>
            <person name="Kublanov I.V."/>
            <person name="Frolov E.N."/>
            <person name="Podosokorskaya O.A."/>
        </authorList>
    </citation>
    <scope>NUCLEOTIDE SEQUENCE [LARGE SCALE GENOMIC DNA]</scope>
    <source>
        <strain evidence="10 11">4137-cl</strain>
    </source>
</reference>
<comment type="function">
    <text evidence="8">Catalyzes the conversion of 1-hydroxy-2-methyl-2-(E)-butenyl 4-diphosphate (HMBPP) into a mixture of isopentenyl diphosphate (IPP) and dimethylallyl diphosphate (DMAPP). Acts in the terminal step of the DOXP/MEP pathway for isoprenoid precursor biosynthesis.</text>
</comment>
<keyword evidence="3 8" id="KW-0479">Metal-binding</keyword>
<evidence type="ECO:0000259" key="9">
    <source>
        <dbReference type="PROSITE" id="PS50126"/>
    </source>
</evidence>
<feature type="binding site" evidence="8">
    <location>
        <position position="72"/>
    </location>
    <ligand>
        <name>dimethylallyl diphosphate</name>
        <dbReference type="ChEBI" id="CHEBI:57623"/>
    </ligand>
</feature>
<evidence type="ECO:0000256" key="2">
    <source>
        <dbReference type="ARBA" id="ARBA00022485"/>
    </source>
</evidence>
<feature type="domain" description="S1 motif" evidence="9">
    <location>
        <begin position="464"/>
        <end position="532"/>
    </location>
</feature>
<accession>A0ABU3NWM0</accession>
<comment type="cofactor">
    <cofactor evidence="8">
        <name>[4Fe-4S] cluster</name>
        <dbReference type="ChEBI" id="CHEBI:49883"/>
    </cofactor>
    <text evidence="8">Binds 1 [4Fe-4S] cluster per subunit.</text>
</comment>
<feature type="binding site" evidence="8">
    <location>
        <position position="216"/>
    </location>
    <ligand>
        <name>(2E)-4-hydroxy-3-methylbut-2-enyl diphosphate</name>
        <dbReference type="ChEBI" id="CHEBI:128753"/>
    </ligand>
</feature>
<feature type="binding site" evidence="8">
    <location>
        <position position="72"/>
    </location>
    <ligand>
        <name>(2E)-4-hydroxy-3-methylbut-2-enyl diphosphate</name>
        <dbReference type="ChEBI" id="CHEBI:128753"/>
    </ligand>
</feature>
<dbReference type="NCBIfam" id="TIGR00216">
    <property type="entry name" value="ispH_lytB"/>
    <property type="match status" value="1"/>
</dbReference>
<feature type="binding site" evidence="8">
    <location>
        <position position="218"/>
    </location>
    <ligand>
        <name>(2E)-4-hydroxy-3-methylbut-2-enyl diphosphate</name>
        <dbReference type="ChEBI" id="CHEBI:128753"/>
    </ligand>
</feature>
<dbReference type="EC" id="1.17.7.4" evidence="8"/>
<comment type="catalytic activity">
    <reaction evidence="8">
        <text>isopentenyl diphosphate + 2 oxidized [2Fe-2S]-[ferredoxin] + H2O = (2E)-4-hydroxy-3-methylbut-2-enyl diphosphate + 2 reduced [2Fe-2S]-[ferredoxin] + 2 H(+)</text>
        <dbReference type="Rhea" id="RHEA:24488"/>
        <dbReference type="Rhea" id="RHEA-COMP:10000"/>
        <dbReference type="Rhea" id="RHEA-COMP:10001"/>
        <dbReference type="ChEBI" id="CHEBI:15377"/>
        <dbReference type="ChEBI" id="CHEBI:15378"/>
        <dbReference type="ChEBI" id="CHEBI:33737"/>
        <dbReference type="ChEBI" id="CHEBI:33738"/>
        <dbReference type="ChEBI" id="CHEBI:128753"/>
        <dbReference type="ChEBI" id="CHEBI:128769"/>
        <dbReference type="EC" id="1.17.7.4"/>
    </reaction>
</comment>